<organism evidence="7 8">
    <name type="scientific">Ditylenchus dipsaci</name>
    <dbReference type="NCBI Taxonomy" id="166011"/>
    <lineage>
        <taxon>Eukaryota</taxon>
        <taxon>Metazoa</taxon>
        <taxon>Ecdysozoa</taxon>
        <taxon>Nematoda</taxon>
        <taxon>Chromadorea</taxon>
        <taxon>Rhabditida</taxon>
        <taxon>Tylenchina</taxon>
        <taxon>Tylenchomorpha</taxon>
        <taxon>Sphaerularioidea</taxon>
        <taxon>Anguinidae</taxon>
        <taxon>Anguininae</taxon>
        <taxon>Ditylenchus</taxon>
    </lineage>
</organism>
<keyword evidence="7" id="KW-1185">Reference proteome</keyword>
<name>A0A915DAP6_9BILA</name>
<keyword evidence="5" id="KW-0969">Cilium</keyword>
<evidence type="ECO:0000256" key="3">
    <source>
        <dbReference type="ARBA" id="ARBA00022574"/>
    </source>
</evidence>
<proteinExistence type="predicted"/>
<keyword evidence="4" id="KW-0677">Repeat</keyword>
<accession>A0A915DAP6</accession>
<sequence>MKLKYLSTLIDSTSNDLVTQSISTIGYSPNGKKLAIGSCDRQIVLLDEKFQRRDKFATKPVDSKFGKKSYVLKCLVFSPDSTKLAVGQTDNIVFVYRLGNSCPSRRSFASGHVDGSIVVYSFESRAHTKVRGSDRRIVSYNVEHAQGRILQDFDYSRDPTEKDLNVAVLDSTGHNAVFASFNRFRLMSWNVRRGAWEEGTVLNIKNFYTITALAWKPDVGSVLSIDCCMSRSLLKHRFETTYVSPSQVVIKDVSSVDQRQCVIRSGYTVSDDQSSGFIQNQAAKKSHPITDIRIMGRTNRYVIANTPYTMILADMENDLSSEIPWDWSGNEKYYLDNENVCMIVNAGEITFVEYGRQEIAGWIRTEKANPHQISVRINEKKRRGNLTAKQMDEIRRVAYLLDVHTISIVNLISNSQLAQIAHSNAVIDWIELNESGNKLLYRDRSSLLFLFDLETQKTSNMINFCSYVQWVPRSDVVVAQSNGGYSFF</sequence>
<dbReference type="SMART" id="SM00320">
    <property type="entry name" value="WD40"/>
    <property type="match status" value="2"/>
</dbReference>
<evidence type="ECO:0000256" key="1">
    <source>
        <dbReference type="ARBA" id="ARBA00004138"/>
    </source>
</evidence>
<evidence type="ECO:0000256" key="6">
    <source>
        <dbReference type="ARBA" id="ARBA00023273"/>
    </source>
</evidence>
<dbReference type="GO" id="GO:0005930">
    <property type="term" value="C:axoneme"/>
    <property type="evidence" value="ECO:0007669"/>
    <property type="project" value="TreeGrafter"/>
</dbReference>
<keyword evidence="6" id="KW-0966">Cell projection</keyword>
<dbReference type="GO" id="GO:0030992">
    <property type="term" value="C:intraciliary transport particle B"/>
    <property type="evidence" value="ECO:0007669"/>
    <property type="project" value="TreeGrafter"/>
</dbReference>
<evidence type="ECO:0000256" key="4">
    <source>
        <dbReference type="ARBA" id="ARBA00022737"/>
    </source>
</evidence>
<dbReference type="InterPro" id="IPR001680">
    <property type="entry name" value="WD40_rpt"/>
</dbReference>
<evidence type="ECO:0000313" key="7">
    <source>
        <dbReference type="Proteomes" id="UP000887574"/>
    </source>
</evidence>
<dbReference type="Pfam" id="PF00400">
    <property type="entry name" value="WD40"/>
    <property type="match status" value="1"/>
</dbReference>
<keyword evidence="3" id="KW-0853">WD repeat</keyword>
<dbReference type="AlphaFoldDB" id="A0A915DAP6"/>
<dbReference type="PANTHER" id="PTHR15722:SF2">
    <property type="entry name" value="INTRAFLAGELLAR TRANSPORT PROTEIN 172 HOMOLOG"/>
    <property type="match status" value="1"/>
</dbReference>
<dbReference type="PANTHER" id="PTHR15722">
    <property type="entry name" value="IFT140/172-RELATED"/>
    <property type="match status" value="1"/>
</dbReference>
<evidence type="ECO:0000313" key="8">
    <source>
        <dbReference type="WBParaSite" id="jg17645"/>
    </source>
</evidence>
<keyword evidence="2" id="KW-0217">Developmental protein</keyword>
<reference evidence="8" key="1">
    <citation type="submission" date="2022-11" db="UniProtKB">
        <authorList>
            <consortium name="WormBaseParasite"/>
        </authorList>
    </citation>
    <scope>IDENTIFICATION</scope>
</reference>
<dbReference type="WBParaSite" id="jg17645">
    <property type="protein sequence ID" value="jg17645"/>
    <property type="gene ID" value="jg17645"/>
</dbReference>
<dbReference type="Gene3D" id="2.130.10.10">
    <property type="entry name" value="YVTN repeat-like/Quinoprotein amine dehydrogenase"/>
    <property type="match status" value="1"/>
</dbReference>
<evidence type="ECO:0000256" key="2">
    <source>
        <dbReference type="ARBA" id="ARBA00022473"/>
    </source>
</evidence>
<dbReference type="SUPFAM" id="SSF69322">
    <property type="entry name" value="Tricorn protease domain 2"/>
    <property type="match status" value="1"/>
</dbReference>
<comment type="subcellular location">
    <subcellularLocation>
        <location evidence="1">Cell projection</location>
        <location evidence="1">Cilium</location>
    </subcellularLocation>
</comment>
<dbReference type="Proteomes" id="UP000887574">
    <property type="component" value="Unplaced"/>
</dbReference>
<protein>
    <submittedName>
        <fullName evidence="8">Uncharacterized protein</fullName>
    </submittedName>
</protein>
<dbReference type="GO" id="GO:0042073">
    <property type="term" value="P:intraciliary transport"/>
    <property type="evidence" value="ECO:0007669"/>
    <property type="project" value="TreeGrafter"/>
</dbReference>
<dbReference type="GO" id="GO:0036064">
    <property type="term" value="C:ciliary basal body"/>
    <property type="evidence" value="ECO:0007669"/>
    <property type="project" value="TreeGrafter"/>
</dbReference>
<dbReference type="InterPro" id="IPR015943">
    <property type="entry name" value="WD40/YVTN_repeat-like_dom_sf"/>
</dbReference>
<evidence type="ECO:0000256" key="5">
    <source>
        <dbReference type="ARBA" id="ARBA00023069"/>
    </source>
</evidence>